<evidence type="ECO:0000313" key="2">
    <source>
        <dbReference type="EMBL" id="MBF1649047.1"/>
    </source>
</evidence>
<keyword evidence="1" id="KW-0812">Transmembrane</keyword>
<dbReference type="AlphaFoldDB" id="A0A930KJP5"/>
<dbReference type="Proteomes" id="UP000769484">
    <property type="component" value="Unassembled WGS sequence"/>
</dbReference>
<evidence type="ECO:0000256" key="1">
    <source>
        <dbReference type="SAM" id="Phobius"/>
    </source>
</evidence>
<proteinExistence type="predicted"/>
<organism evidence="2 3">
    <name type="scientific">Rothia dentocariosa</name>
    <dbReference type="NCBI Taxonomy" id="2047"/>
    <lineage>
        <taxon>Bacteria</taxon>
        <taxon>Bacillati</taxon>
        <taxon>Actinomycetota</taxon>
        <taxon>Actinomycetes</taxon>
        <taxon>Micrococcales</taxon>
        <taxon>Micrococcaceae</taxon>
        <taxon>Rothia</taxon>
    </lineage>
</organism>
<protein>
    <submittedName>
        <fullName evidence="2">Uncharacterized protein</fullName>
    </submittedName>
</protein>
<feature type="transmembrane region" description="Helical" evidence="1">
    <location>
        <begin position="133"/>
        <end position="152"/>
    </location>
</feature>
<keyword evidence="1" id="KW-1133">Transmembrane helix</keyword>
<name>A0A930KJP5_9MICC</name>
<gene>
    <name evidence="2" type="ORF">HXO56_02940</name>
</gene>
<sequence>MAVEAPMLRKDVEQISGMDGMNLLYDSSIGTYHRIGNLAATIVKTFDGQKTPEDIAVEINSKSITSAHITAEHIATLVQNLEDKHLLVGGIAKRPPRKGMERLLPRYLIAPQFGKVLSPLVRMISPIYKPAPLALAIWASIIGYILGMYVLFSGHASNIRSIPIDRILLVAFTAMFVQLIAILFHESWHGIVSGVYGQPIRGLGVALMFWVIPVAYVDRTDAYRIRDRSPRVAIALAGMVNDGWIMGCTALVALNSSDFIYQVSTVLLGYQFLLLLANLNPFAPSDTVSALEAAMGTVDIRGRSHVLLYSKIFRTETPVYVRNISKRQRKFYILYAVLSYVFAAVVICAFIYNLILTFQHILVAGVS</sequence>
<accession>A0A930KJP5</accession>
<comment type="caution">
    <text evidence="2">The sequence shown here is derived from an EMBL/GenBank/DDBJ whole genome shotgun (WGS) entry which is preliminary data.</text>
</comment>
<feature type="transmembrane region" description="Helical" evidence="1">
    <location>
        <begin position="259"/>
        <end position="279"/>
    </location>
</feature>
<evidence type="ECO:0000313" key="3">
    <source>
        <dbReference type="Proteomes" id="UP000769484"/>
    </source>
</evidence>
<feature type="transmembrane region" description="Helical" evidence="1">
    <location>
        <begin position="196"/>
        <end position="217"/>
    </location>
</feature>
<keyword evidence="1" id="KW-0472">Membrane</keyword>
<reference evidence="2" key="1">
    <citation type="submission" date="2020-04" db="EMBL/GenBank/DDBJ databases">
        <title>Deep metagenomics examines the oral microbiome during advanced dental caries in children, revealing novel taxa and co-occurrences with host molecules.</title>
        <authorList>
            <person name="Baker J.L."/>
            <person name="Morton J.T."/>
            <person name="Dinis M."/>
            <person name="Alvarez R."/>
            <person name="Tran N.C."/>
            <person name="Knight R."/>
            <person name="Edlund A."/>
        </authorList>
    </citation>
    <scope>NUCLEOTIDE SEQUENCE</scope>
    <source>
        <strain evidence="2">JCVI_47_bin.4</strain>
    </source>
</reference>
<feature type="transmembrane region" description="Helical" evidence="1">
    <location>
        <begin position="332"/>
        <end position="355"/>
    </location>
</feature>
<dbReference type="EMBL" id="JABZXJ010000008">
    <property type="protein sequence ID" value="MBF1649047.1"/>
    <property type="molecule type" value="Genomic_DNA"/>
</dbReference>
<feature type="transmembrane region" description="Helical" evidence="1">
    <location>
        <begin position="229"/>
        <end position="253"/>
    </location>
</feature>
<feature type="transmembrane region" description="Helical" evidence="1">
    <location>
        <begin position="164"/>
        <end position="184"/>
    </location>
</feature>